<dbReference type="Pfam" id="PF16913">
    <property type="entry name" value="PUNUT"/>
    <property type="match status" value="1"/>
</dbReference>
<gene>
    <name evidence="2" type="ORF">GOP47_0007859</name>
</gene>
<protein>
    <submittedName>
        <fullName evidence="2">Uncharacterized protein</fullName>
    </submittedName>
</protein>
<name>A0A9D4V239_ADICA</name>
<feature type="transmembrane region" description="Helical" evidence="1">
    <location>
        <begin position="7"/>
        <end position="27"/>
    </location>
</feature>
<accession>A0A9D4V239</accession>
<proteinExistence type="predicted"/>
<keyword evidence="1" id="KW-0472">Membrane</keyword>
<reference evidence="2" key="1">
    <citation type="submission" date="2021-01" db="EMBL/GenBank/DDBJ databases">
        <title>Adiantum capillus-veneris genome.</title>
        <authorList>
            <person name="Fang Y."/>
            <person name="Liao Q."/>
        </authorList>
    </citation>
    <scope>NUCLEOTIDE SEQUENCE</scope>
    <source>
        <strain evidence="2">H3</strain>
        <tissue evidence="2">Leaf</tissue>
    </source>
</reference>
<dbReference type="Proteomes" id="UP000886520">
    <property type="component" value="Chromosome 7"/>
</dbReference>
<keyword evidence="3" id="KW-1185">Reference proteome</keyword>
<dbReference type="OrthoDB" id="1865379at2759"/>
<keyword evidence="1" id="KW-0812">Transmembrane</keyword>
<feature type="transmembrane region" description="Helical" evidence="1">
    <location>
        <begin position="39"/>
        <end position="57"/>
    </location>
</feature>
<keyword evidence="1" id="KW-1133">Transmembrane helix</keyword>
<evidence type="ECO:0000256" key="1">
    <source>
        <dbReference type="SAM" id="Phobius"/>
    </source>
</evidence>
<sequence>MLVRQTFSAFVVNAVVIITVSAVLLGIQSSSDMPAGTTHRPYILGFVAILVCISAGIHRMDLQEAPKEGPACHGDRVSSYRHIHFCDAVCACGHVGCGHIPSGRSRSRAIWDRASRLLANCGLDCNLLAAGQWPPLDLTTFSVFFIQCITS</sequence>
<evidence type="ECO:0000313" key="2">
    <source>
        <dbReference type="EMBL" id="KAI5078035.1"/>
    </source>
</evidence>
<evidence type="ECO:0000313" key="3">
    <source>
        <dbReference type="Proteomes" id="UP000886520"/>
    </source>
</evidence>
<organism evidence="2 3">
    <name type="scientific">Adiantum capillus-veneris</name>
    <name type="common">Maidenhair fern</name>
    <dbReference type="NCBI Taxonomy" id="13818"/>
    <lineage>
        <taxon>Eukaryota</taxon>
        <taxon>Viridiplantae</taxon>
        <taxon>Streptophyta</taxon>
        <taxon>Embryophyta</taxon>
        <taxon>Tracheophyta</taxon>
        <taxon>Polypodiopsida</taxon>
        <taxon>Polypodiidae</taxon>
        <taxon>Polypodiales</taxon>
        <taxon>Pteridineae</taxon>
        <taxon>Pteridaceae</taxon>
        <taxon>Vittarioideae</taxon>
        <taxon>Adiantum</taxon>
    </lineage>
</organism>
<dbReference type="EMBL" id="JABFUD020000007">
    <property type="protein sequence ID" value="KAI5078035.1"/>
    <property type="molecule type" value="Genomic_DNA"/>
</dbReference>
<dbReference type="AlphaFoldDB" id="A0A9D4V239"/>
<comment type="caution">
    <text evidence="2">The sequence shown here is derived from an EMBL/GenBank/DDBJ whole genome shotgun (WGS) entry which is preliminary data.</text>
</comment>